<dbReference type="SUPFAM" id="SSF53300">
    <property type="entry name" value="vWA-like"/>
    <property type="match status" value="1"/>
</dbReference>
<dbReference type="Gene3D" id="3.40.50.410">
    <property type="entry name" value="von Willebrand factor, type A domain"/>
    <property type="match status" value="1"/>
</dbReference>
<accession>A0A239P079</accession>
<evidence type="ECO:0000256" key="2">
    <source>
        <dbReference type="SAM" id="Phobius"/>
    </source>
</evidence>
<keyword evidence="2" id="KW-1133">Transmembrane helix</keyword>
<evidence type="ECO:0000256" key="1">
    <source>
        <dbReference type="SAM" id="MobiDB-lite"/>
    </source>
</evidence>
<keyword evidence="3" id="KW-0732">Signal</keyword>
<dbReference type="Proteomes" id="UP000198318">
    <property type="component" value="Unassembled WGS sequence"/>
</dbReference>
<dbReference type="NCBIfam" id="NF041940">
    <property type="entry name" value="choice_anch_X"/>
    <property type="match status" value="1"/>
</dbReference>
<feature type="compositionally biased region" description="Gly residues" evidence="1">
    <location>
        <begin position="756"/>
        <end position="766"/>
    </location>
</feature>
<name>A0A239P079_9ACTN</name>
<feature type="domain" description="VWFA" evidence="4">
    <location>
        <begin position="66"/>
        <end position="278"/>
    </location>
</feature>
<keyword evidence="2" id="KW-0812">Transmembrane</keyword>
<keyword evidence="2" id="KW-0472">Membrane</keyword>
<dbReference type="PROSITE" id="PS50234">
    <property type="entry name" value="VWFA"/>
    <property type="match status" value="1"/>
</dbReference>
<feature type="compositionally biased region" description="Basic and acidic residues" evidence="1">
    <location>
        <begin position="781"/>
        <end position="806"/>
    </location>
</feature>
<dbReference type="EMBL" id="FZOR01000057">
    <property type="protein sequence ID" value="SNT60382.1"/>
    <property type="molecule type" value="Genomic_DNA"/>
</dbReference>
<dbReference type="RefSeq" id="WP_179271866.1">
    <property type="nucleotide sequence ID" value="NZ_FZOR01000057.1"/>
</dbReference>
<proteinExistence type="predicted"/>
<dbReference type="InterPro" id="IPR002035">
    <property type="entry name" value="VWF_A"/>
</dbReference>
<dbReference type="AlphaFoldDB" id="A0A239P079"/>
<evidence type="ECO:0000256" key="3">
    <source>
        <dbReference type="SAM" id="SignalP"/>
    </source>
</evidence>
<reference evidence="5 6" key="1">
    <citation type="submission" date="2017-06" db="EMBL/GenBank/DDBJ databases">
        <authorList>
            <person name="Kim H.J."/>
            <person name="Triplett B.A."/>
        </authorList>
    </citation>
    <scope>NUCLEOTIDE SEQUENCE [LARGE SCALE GENOMIC DNA]</scope>
    <source>
        <strain evidence="5 6">DSM 44715</strain>
    </source>
</reference>
<evidence type="ECO:0000259" key="4">
    <source>
        <dbReference type="PROSITE" id="PS50234"/>
    </source>
</evidence>
<gene>
    <name evidence="5" type="ORF">SAMN05443665_10575</name>
</gene>
<dbReference type="InterPro" id="IPR036465">
    <property type="entry name" value="vWFA_dom_sf"/>
</dbReference>
<protein>
    <submittedName>
        <fullName evidence="5">von Willebrand factor type A domain-containing protein</fullName>
    </submittedName>
</protein>
<feature type="signal peptide" evidence="3">
    <location>
        <begin position="1"/>
        <end position="30"/>
    </location>
</feature>
<dbReference type="CDD" id="cd00198">
    <property type="entry name" value="vWFA"/>
    <property type="match status" value="1"/>
</dbReference>
<feature type="region of interest" description="Disordered" evidence="1">
    <location>
        <begin position="728"/>
        <end position="830"/>
    </location>
</feature>
<evidence type="ECO:0000313" key="6">
    <source>
        <dbReference type="Proteomes" id="UP000198318"/>
    </source>
</evidence>
<feature type="transmembrane region" description="Helical" evidence="2">
    <location>
        <begin position="625"/>
        <end position="643"/>
    </location>
</feature>
<keyword evidence="6" id="KW-1185">Reference proteome</keyword>
<feature type="compositionally biased region" description="Low complexity" evidence="1">
    <location>
        <begin position="810"/>
        <end position="822"/>
    </location>
</feature>
<dbReference type="Pfam" id="PF00092">
    <property type="entry name" value="VWA"/>
    <property type="match status" value="1"/>
</dbReference>
<organism evidence="5 6">
    <name type="scientific">Actinomadura meyerae</name>
    <dbReference type="NCBI Taxonomy" id="240840"/>
    <lineage>
        <taxon>Bacteria</taxon>
        <taxon>Bacillati</taxon>
        <taxon>Actinomycetota</taxon>
        <taxon>Actinomycetes</taxon>
        <taxon>Streptosporangiales</taxon>
        <taxon>Thermomonosporaceae</taxon>
        <taxon>Actinomadura</taxon>
    </lineage>
</organism>
<evidence type="ECO:0000313" key="5">
    <source>
        <dbReference type="EMBL" id="SNT60382.1"/>
    </source>
</evidence>
<dbReference type="SMART" id="SM00327">
    <property type="entry name" value="VWA"/>
    <property type="match status" value="1"/>
</dbReference>
<feature type="chain" id="PRO_5039726705" evidence="3">
    <location>
        <begin position="31"/>
        <end position="830"/>
    </location>
</feature>
<sequence length="830" mass="86016">MTGRASACPLRITMAAVVTAVQLGPLAAPAAAAPAAARAAGPAARAAGPTARAAGPTAAPEPTLMDVSILVDESGSLSDADVREEIKAATSIALSGLNPRSRVSVYGFGSQNRPGQNAITEACPPTVLDSSVKKDALGACIRKIHRRADGEGNDTDHAAALAKGLSALGTGGPEGALKVVFLLTDGRLDVHRSPHYGRIEIDRNREAEKQVETQLALASSGRVQVWPLGFGSGIDHAALERFAAGGYQGACDGRTASRPKARVVRDSGDVVRSLTDAFAAAGCAGVSRSDETTLGPGQTRELKIDIPIIATDGNITVAKGDPRVRVDYVQPGGETVVPNGRSGQSEFKRAGENAGVETLHIVNPRNGTWTIRLTAPDKLAKQLVSATAIWQGAVSSSLVVEPPSARTGQPLTVRLSLVTRQGAVTDRKALSGLNFTVQATGPSLGAPQSIIIRDDGKAPDDRADDGRYAGTFTAPGRPGDLTFTGVVSGYGIHADKLPVTVAVGAQAPALQGRVEFSADPVVHPGAEVRGKVTMENAGAPVRGRIVLEGAGRAGGAVLAGNTDLAIGTGATSRPFTVRFPDDAALGGTSMTVKVVDAADLSKVYANGQLTVTVKEPPGWLERNRFLIAGAVLLLLALALLLHLRRRAWKAGVDVRWLRASLRQDGEEVARLKAPSKWAQEFRFVVHDGSAGEPGLDYPKAGDRPVRARRGAPGKVVVQLPDGPRYEIAVGGDGEPLEETGLTLAFTDDRPRRVRAGRGGTGRGTGARRGASGTRDTPGRSTADRTASDRTASDRTGPDRTAPDRGGETSGAARTGPAGTARPAYEDDPWL</sequence>